<keyword evidence="1" id="KW-0479">Metal-binding</keyword>
<evidence type="ECO:0000256" key="3">
    <source>
        <dbReference type="ARBA" id="ARBA00023004"/>
    </source>
</evidence>
<proteinExistence type="predicted"/>
<dbReference type="AlphaFoldDB" id="D9PL95"/>
<reference evidence="6" key="2">
    <citation type="journal article" date="2011" name="Microb. Ecol.">
        <title>Taxonomic and Functional Metagenomic Profiling of the Microbial Community in the Anoxic Sediment of a Sub-saline Shallow Lake (Laguna de Carrizo, Central Spain).</title>
        <authorList>
            <person name="Ferrer M."/>
            <person name="Guazzaroni M.E."/>
            <person name="Richter M."/>
            <person name="Garcia-Salamanca A."/>
            <person name="Yarza P."/>
            <person name="Suarez-Suarez A."/>
            <person name="Solano J."/>
            <person name="Alcaide M."/>
            <person name="van Dillewijn P."/>
            <person name="Molina-Henares M.A."/>
            <person name="Lopez-Cortes N."/>
            <person name="Al-Ramahi Y."/>
            <person name="Guerrero C."/>
            <person name="Acosta A."/>
            <person name="de Eugenio L.I."/>
            <person name="Martinez V."/>
            <person name="Marques S."/>
            <person name="Rojo F."/>
            <person name="Santero E."/>
            <person name="Genilloud O."/>
            <person name="Perez-Perez J."/>
            <person name="Rossello-Mora R."/>
            <person name="Ramos J.L."/>
        </authorList>
    </citation>
    <scope>NUCLEOTIDE SEQUENCE</scope>
</reference>
<dbReference type="Pfam" id="PF02662">
    <property type="entry name" value="FlpD"/>
    <property type="match status" value="1"/>
</dbReference>
<name>D9PL95_9ZZZZ</name>
<sequence>MGALPLGIFEQPEERVFFSNLLNHPAVYTAEVLNRGLPNMESRISSDTKEQAGQQARTTQPGKRTVALFYCQNTPESGEAERQALEKKYASRLKLFPIPCSGRLDPLHLLKALEEFADAAYVIACPEGACRYFEGNTRAMKRVAMTAQTIAQIGLEKERVGIVANSKENPKTLAKLAEEILER</sequence>
<keyword evidence="4" id="KW-0411">Iron-sulfur</keyword>
<protein>
    <submittedName>
        <fullName evidence="6">Methyl-viologen-reducing hydrogenase, delta subunit</fullName>
        <ecNumber evidence="6">1.-.-.-</ecNumber>
    </submittedName>
</protein>
<evidence type="ECO:0000256" key="4">
    <source>
        <dbReference type="ARBA" id="ARBA00023014"/>
    </source>
</evidence>
<gene>
    <name evidence="6" type="ORF">LDC_2318</name>
</gene>
<dbReference type="EC" id="1.-.-.-" evidence="6"/>
<dbReference type="EMBL" id="ADZX01000703">
    <property type="protein sequence ID" value="EFK95670.1"/>
    <property type="molecule type" value="Genomic_DNA"/>
</dbReference>
<feature type="domain" description="F420-non-reducing hydrogenase iron-sulfur subunit D" evidence="5">
    <location>
        <begin position="67"/>
        <end position="182"/>
    </location>
</feature>
<evidence type="ECO:0000256" key="2">
    <source>
        <dbReference type="ARBA" id="ARBA00023002"/>
    </source>
</evidence>
<evidence type="ECO:0000259" key="5">
    <source>
        <dbReference type="Pfam" id="PF02662"/>
    </source>
</evidence>
<evidence type="ECO:0000313" key="6">
    <source>
        <dbReference type="EMBL" id="EFK95670.1"/>
    </source>
</evidence>
<dbReference type="GO" id="GO:0016491">
    <property type="term" value="F:oxidoreductase activity"/>
    <property type="evidence" value="ECO:0007669"/>
    <property type="project" value="UniProtKB-KW"/>
</dbReference>
<reference evidence="6" key="1">
    <citation type="submission" date="2010-07" db="EMBL/GenBank/DDBJ databases">
        <authorList>
            <consortium name="CONSOLIDER consortium CSD2007-00005"/>
            <person name="Guazzaroni M.-E."/>
            <person name="Richter M."/>
            <person name="Garcia-Salamanca A."/>
            <person name="Yarza P."/>
            <person name="Ferrer M."/>
        </authorList>
    </citation>
    <scope>NUCLEOTIDE SEQUENCE</scope>
</reference>
<dbReference type="InterPro" id="IPR003813">
    <property type="entry name" value="MvhD/FlpD"/>
</dbReference>
<dbReference type="GO" id="GO:0046872">
    <property type="term" value="F:metal ion binding"/>
    <property type="evidence" value="ECO:0007669"/>
    <property type="project" value="UniProtKB-KW"/>
</dbReference>
<keyword evidence="2 6" id="KW-0560">Oxidoreductase</keyword>
<evidence type="ECO:0000256" key="1">
    <source>
        <dbReference type="ARBA" id="ARBA00022723"/>
    </source>
</evidence>
<feature type="non-terminal residue" evidence="6">
    <location>
        <position position="183"/>
    </location>
</feature>
<keyword evidence="3" id="KW-0408">Iron</keyword>
<dbReference type="GO" id="GO:0051536">
    <property type="term" value="F:iron-sulfur cluster binding"/>
    <property type="evidence" value="ECO:0007669"/>
    <property type="project" value="UniProtKB-KW"/>
</dbReference>
<comment type="caution">
    <text evidence="6">The sequence shown here is derived from an EMBL/GenBank/DDBJ whole genome shotgun (WGS) entry which is preliminary data.</text>
</comment>
<organism evidence="6">
    <name type="scientific">sediment metagenome</name>
    <dbReference type="NCBI Taxonomy" id="749907"/>
    <lineage>
        <taxon>unclassified sequences</taxon>
        <taxon>metagenomes</taxon>
        <taxon>ecological metagenomes</taxon>
    </lineage>
</organism>
<accession>D9PL95</accession>